<feature type="non-terminal residue" evidence="1">
    <location>
        <position position="112"/>
    </location>
</feature>
<proteinExistence type="predicted"/>
<dbReference type="AlphaFoldDB" id="G4Z345"/>
<feature type="non-terminal residue" evidence="1">
    <location>
        <position position="1"/>
    </location>
</feature>
<dbReference type="KEGG" id="psoj:PHYSODRAFT_414580"/>
<dbReference type="PANTHER" id="PTHR33889:SF7">
    <property type="entry name" value="OS04G0681850 PROTEIN"/>
    <property type="match status" value="1"/>
</dbReference>
<gene>
    <name evidence="1" type="ORF">PHYSODRAFT_414580</name>
</gene>
<keyword evidence="2" id="KW-1185">Reference proteome</keyword>
<evidence type="ECO:0000313" key="1">
    <source>
        <dbReference type="EMBL" id="EGZ20074.1"/>
    </source>
</evidence>
<reference evidence="1 2" key="1">
    <citation type="journal article" date="2006" name="Science">
        <title>Phytophthora genome sequences uncover evolutionary origins and mechanisms of pathogenesis.</title>
        <authorList>
            <person name="Tyler B.M."/>
            <person name="Tripathy S."/>
            <person name="Zhang X."/>
            <person name="Dehal P."/>
            <person name="Jiang R.H."/>
            <person name="Aerts A."/>
            <person name="Arredondo F.D."/>
            <person name="Baxter L."/>
            <person name="Bensasson D."/>
            <person name="Beynon J.L."/>
            <person name="Chapman J."/>
            <person name="Damasceno C.M."/>
            <person name="Dorrance A.E."/>
            <person name="Dou D."/>
            <person name="Dickerman A.W."/>
            <person name="Dubchak I.L."/>
            <person name="Garbelotto M."/>
            <person name="Gijzen M."/>
            <person name="Gordon S.G."/>
            <person name="Govers F."/>
            <person name="Grunwald N.J."/>
            <person name="Huang W."/>
            <person name="Ivors K.L."/>
            <person name="Jones R.W."/>
            <person name="Kamoun S."/>
            <person name="Krampis K."/>
            <person name="Lamour K.H."/>
            <person name="Lee M.K."/>
            <person name="McDonald W.H."/>
            <person name="Medina M."/>
            <person name="Meijer H.J."/>
            <person name="Nordberg E.K."/>
            <person name="Maclean D.J."/>
            <person name="Ospina-Giraldo M.D."/>
            <person name="Morris P.F."/>
            <person name="Phuntumart V."/>
            <person name="Putnam N.H."/>
            <person name="Rash S."/>
            <person name="Rose J.K."/>
            <person name="Sakihama Y."/>
            <person name="Salamov A.A."/>
            <person name="Savidor A."/>
            <person name="Scheuring C.F."/>
            <person name="Smith B.M."/>
            <person name="Sobral B.W."/>
            <person name="Terry A."/>
            <person name="Torto-Alalibo T.A."/>
            <person name="Win J."/>
            <person name="Xu Z."/>
            <person name="Zhang H."/>
            <person name="Grigoriev I.V."/>
            <person name="Rokhsar D.S."/>
            <person name="Boore J.L."/>
        </authorList>
    </citation>
    <scope>NUCLEOTIDE SEQUENCE [LARGE SCALE GENOMIC DNA]</scope>
    <source>
        <strain evidence="1 2">P6497</strain>
    </source>
</reference>
<name>G4Z345_PHYSP</name>
<accession>G4Z345</accession>
<dbReference type="InParanoid" id="G4Z345"/>
<dbReference type="GeneID" id="20651830"/>
<protein>
    <submittedName>
        <fullName evidence="1">Uncharacterized protein</fullName>
    </submittedName>
</protein>
<evidence type="ECO:0000313" key="2">
    <source>
        <dbReference type="Proteomes" id="UP000002640"/>
    </source>
</evidence>
<dbReference type="EMBL" id="JH159153">
    <property type="protein sequence ID" value="EGZ20074.1"/>
    <property type="molecule type" value="Genomic_DNA"/>
</dbReference>
<dbReference type="PANTHER" id="PTHR33889">
    <property type="entry name" value="OS04G0681850 PROTEIN"/>
    <property type="match status" value="1"/>
</dbReference>
<sequence>PRTPNAKDLSLATKLEIVLFLSGMATCGKLPRGGISEAAARFGCHRNTVHKLWSGRATIAVQRPSNRGRPRAYTDGAIKAKIASAPVESRTTLRGLAAATGIPRTQLFRRLQ</sequence>
<dbReference type="RefSeq" id="XP_009522791.1">
    <property type="nucleotide sequence ID" value="XM_009524496.1"/>
</dbReference>
<dbReference type="Proteomes" id="UP000002640">
    <property type="component" value="Unassembled WGS sequence"/>
</dbReference>
<organism evidence="1 2">
    <name type="scientific">Phytophthora sojae (strain P6497)</name>
    <name type="common">Soybean stem and root rot agent</name>
    <name type="synonym">Phytophthora megasperma f. sp. glycines</name>
    <dbReference type="NCBI Taxonomy" id="1094619"/>
    <lineage>
        <taxon>Eukaryota</taxon>
        <taxon>Sar</taxon>
        <taxon>Stramenopiles</taxon>
        <taxon>Oomycota</taxon>
        <taxon>Peronosporomycetes</taxon>
        <taxon>Peronosporales</taxon>
        <taxon>Peronosporaceae</taxon>
        <taxon>Phytophthora</taxon>
    </lineage>
</organism>